<feature type="transmembrane region" description="Helical" evidence="1">
    <location>
        <begin position="114"/>
        <end position="134"/>
    </location>
</feature>
<name>A0ABZ0W2I9_9BACT</name>
<evidence type="ECO:0000313" key="3">
    <source>
        <dbReference type="Proteomes" id="UP001325680"/>
    </source>
</evidence>
<feature type="transmembrane region" description="Helical" evidence="1">
    <location>
        <begin position="154"/>
        <end position="171"/>
    </location>
</feature>
<organism evidence="2 3">
    <name type="scientific">Niabella yanshanensis</name>
    <dbReference type="NCBI Taxonomy" id="577386"/>
    <lineage>
        <taxon>Bacteria</taxon>
        <taxon>Pseudomonadati</taxon>
        <taxon>Bacteroidota</taxon>
        <taxon>Chitinophagia</taxon>
        <taxon>Chitinophagales</taxon>
        <taxon>Chitinophagaceae</taxon>
        <taxon>Niabella</taxon>
    </lineage>
</organism>
<protein>
    <submittedName>
        <fullName evidence="2">Uncharacterized protein</fullName>
    </submittedName>
</protein>
<keyword evidence="1" id="KW-0472">Membrane</keyword>
<keyword evidence="3" id="KW-1185">Reference proteome</keyword>
<dbReference type="Proteomes" id="UP001325680">
    <property type="component" value="Chromosome"/>
</dbReference>
<proteinExistence type="predicted"/>
<evidence type="ECO:0000256" key="1">
    <source>
        <dbReference type="SAM" id="Phobius"/>
    </source>
</evidence>
<accession>A0ABZ0W2I9</accession>
<reference evidence="2 3" key="1">
    <citation type="submission" date="2023-12" db="EMBL/GenBank/DDBJ databases">
        <title>Genome sequencing and assembly of bacterial species from a model synthetic community.</title>
        <authorList>
            <person name="Hogle S.L."/>
        </authorList>
    </citation>
    <scope>NUCLEOTIDE SEQUENCE [LARGE SCALE GENOMIC DNA]</scope>
    <source>
        <strain evidence="2 3">HAMBI_3031</strain>
    </source>
</reference>
<dbReference type="RefSeq" id="WP_114792468.1">
    <property type="nucleotide sequence ID" value="NZ_CP139960.1"/>
</dbReference>
<evidence type="ECO:0000313" key="2">
    <source>
        <dbReference type="EMBL" id="WQD37447.1"/>
    </source>
</evidence>
<keyword evidence="1" id="KW-1133">Transmembrane helix</keyword>
<dbReference type="EMBL" id="CP139960">
    <property type="protein sequence ID" value="WQD37447.1"/>
    <property type="molecule type" value="Genomic_DNA"/>
</dbReference>
<sequence>MLRLLLIFCFLTATLVGVAQVPDFISVRKKNGMPVKNYYAGTNISFLATDGRRYDALIHKIANDSVYLRYFTTAPYTNIFGTVSYDTVTTYILQLHYKGIKYINTPKASYRNHYLGKLGGIAAIGGLGYSVLNIANGLIEKADPLLDDRNARNVAIATGVGATGFLLNRIFRSSKKGNRYKIIYVDMSADSPTSY</sequence>
<gene>
    <name evidence="2" type="ORF">U0035_17395</name>
</gene>
<keyword evidence="1" id="KW-0812">Transmembrane</keyword>